<reference evidence="1" key="1">
    <citation type="journal article" date="2023" name="BMC Genomics">
        <title>Chromosome-level genome assemblies of Cutaneotrichosporon spp. (Trichosporonales, Basidiomycota) reveal imbalanced evolution between nucleotide sequences and chromosome synteny.</title>
        <authorList>
            <person name="Kobayashi Y."/>
            <person name="Kayamori A."/>
            <person name="Aoki K."/>
            <person name="Shiwa Y."/>
            <person name="Matsutani M."/>
            <person name="Fujita N."/>
            <person name="Sugita T."/>
            <person name="Iwasaki W."/>
            <person name="Tanaka N."/>
            <person name="Takashima M."/>
        </authorList>
    </citation>
    <scope>NUCLEOTIDE SEQUENCE</scope>
    <source>
        <strain evidence="1">HIS016</strain>
    </source>
</reference>
<protein>
    <recommendedName>
        <fullName evidence="3">P-loop containing nucleoside triphosphate hydrolase protein</fullName>
    </recommendedName>
</protein>
<organism evidence="1 2">
    <name type="scientific">Cutaneotrichosporon spelunceum</name>
    <dbReference type="NCBI Taxonomy" id="1672016"/>
    <lineage>
        <taxon>Eukaryota</taxon>
        <taxon>Fungi</taxon>
        <taxon>Dikarya</taxon>
        <taxon>Basidiomycota</taxon>
        <taxon>Agaricomycotina</taxon>
        <taxon>Tremellomycetes</taxon>
        <taxon>Trichosporonales</taxon>
        <taxon>Trichosporonaceae</taxon>
        <taxon>Cutaneotrichosporon</taxon>
    </lineage>
</organism>
<comment type="caution">
    <text evidence="1">The sequence shown here is derived from an EMBL/GenBank/DDBJ whole genome shotgun (WGS) entry which is preliminary data.</text>
</comment>
<dbReference type="AlphaFoldDB" id="A0AAD3TYG2"/>
<keyword evidence="2" id="KW-1185">Reference proteome</keyword>
<dbReference type="InterPro" id="IPR027417">
    <property type="entry name" value="P-loop_NTPase"/>
</dbReference>
<dbReference type="Proteomes" id="UP001222932">
    <property type="component" value="Unassembled WGS sequence"/>
</dbReference>
<gene>
    <name evidence="1" type="ORF">CspeluHIS016_0701740</name>
</gene>
<reference evidence="1" key="2">
    <citation type="submission" date="2023-06" db="EMBL/GenBank/DDBJ databases">
        <authorList>
            <person name="Kobayashi Y."/>
            <person name="Kayamori A."/>
            <person name="Aoki K."/>
            <person name="Shiwa Y."/>
            <person name="Fujita N."/>
            <person name="Sugita T."/>
            <person name="Iwasaki W."/>
            <person name="Tanaka N."/>
            <person name="Takashima M."/>
        </authorList>
    </citation>
    <scope>NUCLEOTIDE SEQUENCE</scope>
    <source>
        <strain evidence="1">HIS016</strain>
    </source>
</reference>
<evidence type="ECO:0008006" key="3">
    <source>
        <dbReference type="Google" id="ProtNLM"/>
    </source>
</evidence>
<evidence type="ECO:0000313" key="1">
    <source>
        <dbReference type="EMBL" id="GMK59159.1"/>
    </source>
</evidence>
<dbReference type="EMBL" id="BTCM01000007">
    <property type="protein sequence ID" value="GMK59159.1"/>
    <property type="molecule type" value="Genomic_DNA"/>
</dbReference>
<accession>A0AAD3TYG2</accession>
<proteinExistence type="predicted"/>
<sequence>MPTTLLITGPRGIGKTATSQAVSDLLTSRGTPHALIDLDDICALSPCHPTDPLNHELGLANLTSLCANYRNAGAEIIVLAAPLRRDMAPRLAAATGVPEGDMAVVRLVAPEEIVRLRREGQGREQVAWKRGAVEDVDIGVAVSADAPLVDVAARALRELEEL</sequence>
<name>A0AAD3TYG2_9TREE</name>
<dbReference type="SUPFAM" id="SSF52540">
    <property type="entry name" value="P-loop containing nucleoside triphosphate hydrolases"/>
    <property type="match status" value="1"/>
</dbReference>
<evidence type="ECO:0000313" key="2">
    <source>
        <dbReference type="Proteomes" id="UP001222932"/>
    </source>
</evidence>
<dbReference type="Gene3D" id="3.40.50.300">
    <property type="entry name" value="P-loop containing nucleotide triphosphate hydrolases"/>
    <property type="match status" value="1"/>
</dbReference>